<evidence type="ECO:0000313" key="3">
    <source>
        <dbReference type="Proteomes" id="UP001280629"/>
    </source>
</evidence>
<dbReference type="Pfam" id="PF13468">
    <property type="entry name" value="Glyoxalase_3"/>
    <property type="match status" value="1"/>
</dbReference>
<name>A0ABU4FZF6_9BACL</name>
<protein>
    <submittedName>
        <fullName evidence="2">VOC family protein</fullName>
    </submittedName>
</protein>
<dbReference type="PROSITE" id="PS51819">
    <property type="entry name" value="VOC"/>
    <property type="match status" value="1"/>
</dbReference>
<evidence type="ECO:0000259" key="1">
    <source>
        <dbReference type="PROSITE" id="PS51819"/>
    </source>
</evidence>
<sequence length="225" mass="25664">MKLDHVVYFTKRTPEKIAAQYEGAFVGGRHEKWGTYNALKYVRNAYIEWLAIENNDLAESSSHPLVTQLRQDLAAYGDGWGTLCFSTEDIGELDERLKLAGIETSGVIDASRKTSSGALKKWKMLFIEEQNNNDLPCPFFIEWEEDEISRRETLRKDGSITEQSEAECIQECVLVTENLKETVAKWSTILNVEVEDSNSLLLNGVRFRFETDLDERNRMLAVVTG</sequence>
<gene>
    <name evidence="2" type="ORF">QT716_08515</name>
</gene>
<dbReference type="RefSeq" id="WP_317935639.1">
    <property type="nucleotide sequence ID" value="NZ_JAUBDH010000004.1"/>
</dbReference>
<accession>A0ABU4FZF6</accession>
<dbReference type="SUPFAM" id="SSF54593">
    <property type="entry name" value="Glyoxalase/Bleomycin resistance protein/Dihydroxybiphenyl dioxygenase"/>
    <property type="match status" value="1"/>
</dbReference>
<dbReference type="Proteomes" id="UP001280629">
    <property type="component" value="Unassembled WGS sequence"/>
</dbReference>
<reference evidence="2 3" key="1">
    <citation type="submission" date="2023-06" db="EMBL/GenBank/DDBJ databases">
        <title>Sporosarcina sp. nov., isolated from Korean traditional fermented seafood 'Jeotgal'.</title>
        <authorList>
            <person name="Yang A.-I."/>
            <person name="Shin N.-R."/>
        </authorList>
    </citation>
    <scope>NUCLEOTIDE SEQUENCE [LARGE SCALE GENOMIC DNA]</scope>
    <source>
        <strain evidence="2 3">KCTC3840</strain>
    </source>
</reference>
<dbReference type="InterPro" id="IPR025870">
    <property type="entry name" value="Glyoxalase-like_dom"/>
</dbReference>
<feature type="domain" description="VOC" evidence="1">
    <location>
        <begin position="2"/>
        <end position="142"/>
    </location>
</feature>
<dbReference type="InterPro" id="IPR037523">
    <property type="entry name" value="VOC_core"/>
</dbReference>
<comment type="caution">
    <text evidence="2">The sequence shown here is derived from an EMBL/GenBank/DDBJ whole genome shotgun (WGS) entry which is preliminary data.</text>
</comment>
<organism evidence="2 3">
    <name type="scientific">Sporosarcina aquimarina</name>
    <dbReference type="NCBI Taxonomy" id="114975"/>
    <lineage>
        <taxon>Bacteria</taxon>
        <taxon>Bacillati</taxon>
        <taxon>Bacillota</taxon>
        <taxon>Bacilli</taxon>
        <taxon>Bacillales</taxon>
        <taxon>Caryophanaceae</taxon>
        <taxon>Sporosarcina</taxon>
    </lineage>
</organism>
<keyword evidence="3" id="KW-1185">Reference proteome</keyword>
<dbReference type="PANTHER" id="PTHR40265:SF1">
    <property type="entry name" value="GLYOXALASE-LIKE DOMAIN-CONTAINING PROTEIN"/>
    <property type="match status" value="1"/>
</dbReference>
<proteinExistence type="predicted"/>
<dbReference type="Gene3D" id="3.10.180.10">
    <property type="entry name" value="2,3-Dihydroxybiphenyl 1,2-Dioxygenase, domain 1"/>
    <property type="match status" value="1"/>
</dbReference>
<evidence type="ECO:0000313" key="2">
    <source>
        <dbReference type="EMBL" id="MDW0110099.1"/>
    </source>
</evidence>
<dbReference type="EMBL" id="JAUBDH010000004">
    <property type="protein sequence ID" value="MDW0110099.1"/>
    <property type="molecule type" value="Genomic_DNA"/>
</dbReference>
<dbReference type="InterPro" id="IPR029068">
    <property type="entry name" value="Glyas_Bleomycin-R_OHBP_Dase"/>
</dbReference>
<dbReference type="PANTHER" id="PTHR40265">
    <property type="entry name" value="BLL2707 PROTEIN"/>
    <property type="match status" value="1"/>
</dbReference>